<dbReference type="EMBL" id="NTJZ01000018">
    <property type="protein sequence ID" value="PDH32324.1"/>
    <property type="molecule type" value="Genomic_DNA"/>
</dbReference>
<dbReference type="PANTHER" id="PTHR34290:SF2">
    <property type="entry name" value="OS04G0668800 PROTEIN"/>
    <property type="match status" value="1"/>
</dbReference>
<organism evidence="1 2">
    <name type="scientific">OM182 bacterium MED-G28</name>
    <dbReference type="NCBI Taxonomy" id="1986256"/>
    <lineage>
        <taxon>Bacteria</taxon>
        <taxon>Pseudomonadati</taxon>
        <taxon>Pseudomonadota</taxon>
        <taxon>Gammaproteobacteria</taxon>
        <taxon>OMG group</taxon>
        <taxon>OM182 clade</taxon>
    </lineage>
</organism>
<evidence type="ECO:0000313" key="1">
    <source>
        <dbReference type="EMBL" id="PDH32324.1"/>
    </source>
</evidence>
<dbReference type="InterPro" id="IPR044691">
    <property type="entry name" value="DCC1_Trx"/>
</dbReference>
<comment type="caution">
    <text evidence="1">The sequence shown here is derived from an EMBL/GenBank/DDBJ whole genome shotgun (WGS) entry which is preliminary data.</text>
</comment>
<dbReference type="Pfam" id="PF04134">
    <property type="entry name" value="DCC1-like"/>
    <property type="match status" value="1"/>
</dbReference>
<gene>
    <name evidence="1" type="ORF">CNF02_12290</name>
</gene>
<reference evidence="1 2" key="1">
    <citation type="submission" date="2017-08" db="EMBL/GenBank/DDBJ databases">
        <title>Fine stratification of microbial communities through a metagenomic profile of the photic zone.</title>
        <authorList>
            <person name="Haro-Moreno J.M."/>
            <person name="Lopez-Perez M."/>
            <person name="De La Torre J."/>
            <person name="Picazo A."/>
            <person name="Camacho A."/>
            <person name="Rodriguez-Valera F."/>
        </authorList>
    </citation>
    <scope>NUCLEOTIDE SEQUENCE [LARGE SCALE GENOMIC DNA]</scope>
    <source>
        <strain evidence="1">MED-G28</strain>
    </source>
</reference>
<dbReference type="GO" id="GO:0015035">
    <property type="term" value="F:protein-disulfide reductase activity"/>
    <property type="evidence" value="ECO:0007669"/>
    <property type="project" value="InterPro"/>
</dbReference>
<evidence type="ECO:0000313" key="2">
    <source>
        <dbReference type="Proteomes" id="UP000219329"/>
    </source>
</evidence>
<protein>
    <submittedName>
        <fullName evidence="1">Thiol-disulfide oxidoreductase</fullName>
    </submittedName>
</protein>
<dbReference type="PANTHER" id="PTHR34290">
    <property type="entry name" value="SI:CH73-390P7.2"/>
    <property type="match status" value="1"/>
</dbReference>
<accession>A0A2A5W7Q1</accession>
<proteinExistence type="predicted"/>
<dbReference type="InterPro" id="IPR007263">
    <property type="entry name" value="DCC1-like"/>
</dbReference>
<dbReference type="AlphaFoldDB" id="A0A2A5W7Q1"/>
<name>A0A2A5W7Q1_9GAMM</name>
<sequence>MKNLNFPLTLFFDSYCPLCVAEMNQLEALDIKGRLRFEDIHAEDFVNRFPHIDRKAADEKLHAEYSDGLLIFGLDVTCQAWSAVGKKRWLVVLRWPVIRWFANMAYWVFARNRYSLSYLFTGVRRCERCSISRSSDSHLQQ</sequence>
<dbReference type="Proteomes" id="UP000219329">
    <property type="component" value="Unassembled WGS sequence"/>
</dbReference>